<sequence length="123" mass="14510">MVALHPLEIERDLQRFYRIDYRDRWRPGGGTSQLTYRRLLVLLDGLPAESEFRAAVLDVSPVSRIELRLVELWESWAGKAHPVRNTEEQQRERADAAEEKQEFERQREAARERNRAALAARNR</sequence>
<gene>
    <name evidence="2" type="ORF">DCL06_11290</name>
</gene>
<feature type="compositionally biased region" description="Basic and acidic residues" evidence="1">
    <location>
        <begin position="84"/>
        <end position="115"/>
    </location>
</feature>
<protein>
    <submittedName>
        <fullName evidence="2">Uncharacterized protein</fullName>
    </submittedName>
</protein>
<evidence type="ECO:0000313" key="3">
    <source>
        <dbReference type="Proteomes" id="UP000260925"/>
    </source>
</evidence>
<proteinExistence type="predicted"/>
<dbReference type="EMBL" id="DMDD01000268">
    <property type="protein sequence ID" value="HAF73299.1"/>
    <property type="molecule type" value="Genomic_DNA"/>
</dbReference>
<comment type="caution">
    <text evidence="2">The sequence shown here is derived from an EMBL/GenBank/DDBJ whole genome shotgun (WGS) entry which is preliminary data.</text>
</comment>
<evidence type="ECO:0000313" key="2">
    <source>
        <dbReference type="EMBL" id="HAF73299.1"/>
    </source>
</evidence>
<evidence type="ECO:0000256" key="1">
    <source>
        <dbReference type="SAM" id="MobiDB-lite"/>
    </source>
</evidence>
<dbReference type="Proteomes" id="UP000260925">
    <property type="component" value="Unassembled WGS sequence"/>
</dbReference>
<feature type="region of interest" description="Disordered" evidence="1">
    <location>
        <begin position="82"/>
        <end position="123"/>
    </location>
</feature>
<name>A0A3B9QWD6_9CORY</name>
<accession>A0A3B9QWD6</accession>
<organism evidence="2 3">
    <name type="scientific">Corynebacterium variabile</name>
    <dbReference type="NCBI Taxonomy" id="1727"/>
    <lineage>
        <taxon>Bacteria</taxon>
        <taxon>Bacillati</taxon>
        <taxon>Actinomycetota</taxon>
        <taxon>Actinomycetes</taxon>
        <taxon>Mycobacteriales</taxon>
        <taxon>Corynebacteriaceae</taxon>
        <taxon>Corynebacterium</taxon>
    </lineage>
</organism>
<dbReference type="AlphaFoldDB" id="A0A3B9QWD6"/>
<reference evidence="2 3" key="1">
    <citation type="journal article" date="2018" name="Nat. Biotechnol.">
        <title>A standardized bacterial taxonomy based on genome phylogeny substantially revises the tree of life.</title>
        <authorList>
            <person name="Parks D.H."/>
            <person name="Chuvochina M."/>
            <person name="Waite D.W."/>
            <person name="Rinke C."/>
            <person name="Skarshewski A."/>
            <person name="Chaumeil P.A."/>
            <person name="Hugenholtz P."/>
        </authorList>
    </citation>
    <scope>NUCLEOTIDE SEQUENCE [LARGE SCALE GENOMIC DNA]</scope>
    <source>
        <strain evidence="2">UBA9851</strain>
    </source>
</reference>